<organism evidence="2 3">
    <name type="scientific">Streptomonospora wellingtoniae</name>
    <dbReference type="NCBI Taxonomy" id="3075544"/>
    <lineage>
        <taxon>Bacteria</taxon>
        <taxon>Bacillati</taxon>
        <taxon>Actinomycetota</taxon>
        <taxon>Actinomycetes</taxon>
        <taxon>Streptosporangiales</taxon>
        <taxon>Nocardiopsidaceae</taxon>
        <taxon>Streptomonospora</taxon>
    </lineage>
</organism>
<gene>
    <name evidence="2" type="ORF">RM446_13125</name>
</gene>
<evidence type="ECO:0000313" key="2">
    <source>
        <dbReference type="EMBL" id="MDT0303058.1"/>
    </source>
</evidence>
<evidence type="ECO:0008006" key="4">
    <source>
        <dbReference type="Google" id="ProtNLM"/>
    </source>
</evidence>
<sequence>MADDSGRTARRASEGGRSPRDLDRHVDGIGHMREAVDRLVAHDSRHGGDAIAPAAVRVWRDAQRRLASGAVPGPYRRDYLASVAEVAELAGWLLFDADRQQAARAATLEARVLARHAGDRSMERFALTNLALQTVEAGLPGDSLCIADELLTQPRIPPRVALLARIRRGRALARMGDGGRAANELGRARAALSDSLTSRDPTWTWWVDDGELSGHEGEALLALDDAGAALPKLEHAAAAAAAFHPDGRAALHHQVSLLRAYTAARAWPECESILAALPPKVESVGSGRNRRRLRRALRAVLSEPGAPGWLAELARDAAEVPAPSGALVAGWCDGE</sequence>
<keyword evidence="3" id="KW-1185">Reference proteome</keyword>
<dbReference type="RefSeq" id="WP_311545545.1">
    <property type="nucleotide sequence ID" value="NZ_JAVREK010000012.1"/>
</dbReference>
<proteinExistence type="predicted"/>
<evidence type="ECO:0000256" key="1">
    <source>
        <dbReference type="SAM" id="MobiDB-lite"/>
    </source>
</evidence>
<dbReference type="EMBL" id="JAVREK010000012">
    <property type="protein sequence ID" value="MDT0303058.1"/>
    <property type="molecule type" value="Genomic_DNA"/>
</dbReference>
<name>A0ABU2KVA0_9ACTN</name>
<protein>
    <recommendedName>
        <fullName evidence="4">DNA-binding protein</fullName>
    </recommendedName>
</protein>
<comment type="caution">
    <text evidence="2">The sequence shown here is derived from an EMBL/GenBank/DDBJ whole genome shotgun (WGS) entry which is preliminary data.</text>
</comment>
<feature type="region of interest" description="Disordered" evidence="1">
    <location>
        <begin position="1"/>
        <end position="26"/>
    </location>
</feature>
<reference evidence="3" key="1">
    <citation type="submission" date="2023-07" db="EMBL/GenBank/DDBJ databases">
        <title>30 novel species of actinomycetes from the DSMZ collection.</title>
        <authorList>
            <person name="Nouioui I."/>
        </authorList>
    </citation>
    <scope>NUCLEOTIDE SEQUENCE [LARGE SCALE GENOMIC DNA]</scope>
    <source>
        <strain evidence="3">DSM 45055</strain>
    </source>
</reference>
<dbReference type="Proteomes" id="UP001183226">
    <property type="component" value="Unassembled WGS sequence"/>
</dbReference>
<evidence type="ECO:0000313" key="3">
    <source>
        <dbReference type="Proteomes" id="UP001183226"/>
    </source>
</evidence>
<accession>A0ABU2KVA0</accession>